<reference evidence="2 3" key="1">
    <citation type="submission" date="2019-03" db="EMBL/GenBank/DDBJ databases">
        <title>Genomic Encyclopedia of Type Strains, Phase III (KMG-III): the genomes of soil and plant-associated and newly described type strains.</title>
        <authorList>
            <person name="Whitman W."/>
        </authorList>
    </citation>
    <scope>NUCLEOTIDE SEQUENCE [LARGE SCALE GENOMIC DNA]</scope>
    <source>
        <strain evidence="2 3">VKMAc-2574</strain>
    </source>
</reference>
<evidence type="ECO:0000313" key="3">
    <source>
        <dbReference type="Proteomes" id="UP000295060"/>
    </source>
</evidence>
<dbReference type="Gene3D" id="3.40.50.300">
    <property type="entry name" value="P-loop containing nucleotide triphosphate hydrolases"/>
    <property type="match status" value="1"/>
</dbReference>
<evidence type="ECO:0000313" key="2">
    <source>
        <dbReference type="EMBL" id="TDW81918.1"/>
    </source>
</evidence>
<dbReference type="Proteomes" id="UP000295060">
    <property type="component" value="Unassembled WGS sequence"/>
</dbReference>
<organism evidence="2 3">
    <name type="scientific">Kribbella pratensis</name>
    <dbReference type="NCBI Taxonomy" id="2512112"/>
    <lineage>
        <taxon>Bacteria</taxon>
        <taxon>Bacillati</taxon>
        <taxon>Actinomycetota</taxon>
        <taxon>Actinomycetes</taxon>
        <taxon>Propionibacteriales</taxon>
        <taxon>Kribbellaceae</taxon>
        <taxon>Kribbella</taxon>
    </lineage>
</organism>
<comment type="caution">
    <text evidence="2">The sequence shown here is derived from an EMBL/GenBank/DDBJ whole genome shotgun (WGS) entry which is preliminary data.</text>
</comment>
<dbReference type="InterPro" id="IPR027417">
    <property type="entry name" value="P-loop_NTPase"/>
</dbReference>
<dbReference type="PANTHER" id="PTHR46082">
    <property type="entry name" value="ATP/GTP-BINDING PROTEIN-RELATED"/>
    <property type="match status" value="1"/>
</dbReference>
<protein>
    <submittedName>
        <fullName evidence="2">ATP/maltotriose-dependent transcriptional regulator MalT</fullName>
    </submittedName>
</protein>
<sequence>MDDDRPTIRQWAYAAPNAKINQAGGDIIDITIAPKDRPGLVSVAAPTGRLPEHLRGRDEISAELLEKVVDSPGHAVVLHGTGGSGKSSLALWLASKAAAQQRLVWWVSADDAQTLSEGLREVAIQAKANPEKVAMAWAGYGSAPDELWRALNAFTGRWVLILDNADDPDVLAGAGRLSEGNGWLRTPRSDHGLVVVTSRQGSPRTWPPGTILRPVTSLEPADAGQVLMDLAGSRAGSPTEAERLGKRLGGLPLALRLAGSYLASSDERLLVPGAETPQTFADYLAALDERVGVLDALPGDHDDQRRERELISRTWELSLDLLERRGHPLARKLLRLLSCFGQAPVPVDMLDAELMAAAPMWAKITPESIARLLPALLDLGLVDRAELDGRQALSLHPLVRDTSRHQAGSELDVDQHISTVVELLSATTDGYAMTPQTWPRWQALAAHAESALELCRAQLDQVPQPVVERAIAMVRRAATFRRYVHEAEQEALDVRAILETQQRTLGELHPETLATRADLALLRTSPAQAEDELREVLDVQRRVLGERHVDTLRTLHALAGRRRDRGEWSAAEQTYRHALKILREDHGTDYVGTLAVWHGLALSLSKQGRLAEATTEFRAALAAHRRVLGPEHDSTLITLDGYATVLAQQPESVDAAEQEFRSLVEVCSRKGGDTSEATLAARHGLAITLRRQGRHAAARAEYQAVLDLARPLWGDEDPRILACRANLAGLDALMGDTASAGTELRDVLAIERRMYGDAHPSTLRTRLDLVPLIAQADRAAAASEANDFIDLASRTLGREHPMVQEAQLLRRALTQVPMSRRDRRRQERAAARNNRRRR</sequence>
<dbReference type="InterPro" id="IPR053137">
    <property type="entry name" value="NLR-like"/>
</dbReference>
<keyword evidence="3" id="KW-1185">Reference proteome</keyword>
<proteinExistence type="predicted"/>
<gene>
    <name evidence="2" type="ORF">EV137_7929</name>
</gene>
<feature type="region of interest" description="Disordered" evidence="1">
    <location>
        <begin position="816"/>
        <end position="838"/>
    </location>
</feature>
<name>A0ABY2F5V7_9ACTN</name>
<dbReference type="Pfam" id="PF13424">
    <property type="entry name" value="TPR_12"/>
    <property type="match status" value="3"/>
</dbReference>
<dbReference type="RefSeq" id="WP_134133192.1">
    <property type="nucleotide sequence ID" value="NZ_SODU01000005.1"/>
</dbReference>
<dbReference type="EMBL" id="SODU01000005">
    <property type="protein sequence ID" value="TDW81918.1"/>
    <property type="molecule type" value="Genomic_DNA"/>
</dbReference>
<dbReference type="SUPFAM" id="SSF48452">
    <property type="entry name" value="TPR-like"/>
    <property type="match status" value="2"/>
</dbReference>
<dbReference type="SUPFAM" id="SSF52540">
    <property type="entry name" value="P-loop containing nucleoside triphosphate hydrolases"/>
    <property type="match status" value="1"/>
</dbReference>
<dbReference type="PRINTS" id="PR00364">
    <property type="entry name" value="DISEASERSIST"/>
</dbReference>
<evidence type="ECO:0000256" key="1">
    <source>
        <dbReference type="SAM" id="MobiDB-lite"/>
    </source>
</evidence>
<dbReference type="InterPro" id="IPR011990">
    <property type="entry name" value="TPR-like_helical_dom_sf"/>
</dbReference>
<accession>A0ABY2F5V7</accession>
<dbReference type="PANTHER" id="PTHR46082:SF6">
    <property type="entry name" value="AAA+ ATPASE DOMAIN-CONTAINING PROTEIN-RELATED"/>
    <property type="match status" value="1"/>
</dbReference>
<dbReference type="Gene3D" id="1.25.40.10">
    <property type="entry name" value="Tetratricopeptide repeat domain"/>
    <property type="match status" value="2"/>
</dbReference>